<dbReference type="SUPFAM" id="SSF82714">
    <property type="entry name" value="Multidrug efflux transporter AcrB TolC docking domain, DN and DC subdomains"/>
    <property type="match status" value="2"/>
</dbReference>
<dbReference type="PANTHER" id="PTHR32063">
    <property type="match status" value="1"/>
</dbReference>
<evidence type="ECO:0000256" key="8">
    <source>
        <dbReference type="ARBA" id="ARBA00023136"/>
    </source>
</evidence>
<protein>
    <recommendedName>
        <fullName evidence="9">Efflux pump membrane transporter</fullName>
    </recommendedName>
</protein>
<evidence type="ECO:0000256" key="4">
    <source>
        <dbReference type="ARBA" id="ARBA00022475"/>
    </source>
</evidence>
<dbReference type="NCBIfam" id="NF000282">
    <property type="entry name" value="RND_permease_1"/>
    <property type="match status" value="1"/>
</dbReference>
<feature type="transmembrane region" description="Helical" evidence="9">
    <location>
        <begin position="434"/>
        <end position="458"/>
    </location>
</feature>
<dbReference type="SUPFAM" id="SSF82866">
    <property type="entry name" value="Multidrug efflux transporter AcrB transmembrane domain"/>
    <property type="match status" value="2"/>
</dbReference>
<dbReference type="FunFam" id="3.30.70.1430:FF:000001">
    <property type="entry name" value="Efflux pump membrane transporter"/>
    <property type="match status" value="1"/>
</dbReference>
<dbReference type="PANTHER" id="PTHR32063:SF13">
    <property type="entry name" value="MULTIDRUG EFFLUX PUMP SUBUNIT ACRB-RELATED"/>
    <property type="match status" value="1"/>
</dbReference>
<dbReference type="Gene3D" id="3.30.2090.10">
    <property type="entry name" value="Multidrug efflux transporter AcrB TolC docking domain, DN and DC subdomains"/>
    <property type="match status" value="2"/>
</dbReference>
<keyword evidence="7 9" id="KW-1133">Transmembrane helix</keyword>
<dbReference type="Gene3D" id="3.30.70.1430">
    <property type="entry name" value="Multidrug efflux transporter AcrB pore domain"/>
    <property type="match status" value="2"/>
</dbReference>
<evidence type="ECO:0000256" key="3">
    <source>
        <dbReference type="ARBA" id="ARBA00022448"/>
    </source>
</evidence>
<evidence type="ECO:0000256" key="9">
    <source>
        <dbReference type="RuleBase" id="RU364070"/>
    </source>
</evidence>
<dbReference type="eggNOG" id="COG0841">
    <property type="taxonomic scope" value="Bacteria"/>
</dbReference>
<reference evidence="10 11" key="1">
    <citation type="submission" date="2012-04" db="EMBL/GenBank/DDBJ databases">
        <title>Complete genome of Rhodanobacter sp. 2APBS1.</title>
        <authorList>
            <consortium name="US DOE Joint Genome Institute"/>
            <person name="Huntemann M."/>
            <person name="Wei C.-L."/>
            <person name="Han J."/>
            <person name="Detter J.C."/>
            <person name="Han C."/>
            <person name="Tapia R."/>
            <person name="Munk A.C.C."/>
            <person name="Chen A."/>
            <person name="Krypides N."/>
            <person name="Mavromatis K."/>
            <person name="Markowitz V."/>
            <person name="Szeto E."/>
            <person name="Ivanova N."/>
            <person name="Mikhailova N."/>
            <person name="Ovchinnikova G."/>
            <person name="Pagani I."/>
            <person name="Pati A."/>
            <person name="Goodwin L."/>
            <person name="Peters L."/>
            <person name="Pitluck S."/>
            <person name="Woyke T."/>
            <person name="Prakash O."/>
            <person name="Elkins J."/>
            <person name="Brown S."/>
            <person name="Palumbo A."/>
            <person name="Hemme C."/>
            <person name="Zhou J."/>
            <person name="Watson D."/>
            <person name="Jardine P."/>
            <person name="Kostka J."/>
            <person name="Green S."/>
        </authorList>
    </citation>
    <scope>NUCLEOTIDE SEQUENCE [LARGE SCALE GENOMIC DNA]</scope>
    <source>
        <strain evidence="10 11">2APBS1</strain>
    </source>
</reference>
<dbReference type="Proteomes" id="UP000011859">
    <property type="component" value="Chromosome"/>
</dbReference>
<feature type="transmembrane region" description="Helical" evidence="9">
    <location>
        <begin position="999"/>
        <end position="1025"/>
    </location>
</feature>
<dbReference type="GO" id="GO:0015562">
    <property type="term" value="F:efflux transmembrane transporter activity"/>
    <property type="evidence" value="ECO:0007669"/>
    <property type="project" value="InterPro"/>
</dbReference>
<evidence type="ECO:0000313" key="11">
    <source>
        <dbReference type="Proteomes" id="UP000011859"/>
    </source>
</evidence>
<dbReference type="GO" id="GO:0005886">
    <property type="term" value="C:plasma membrane"/>
    <property type="evidence" value="ECO:0007669"/>
    <property type="project" value="UniProtKB-SubCell"/>
</dbReference>
<name>I4WL78_9GAMM</name>
<comment type="subcellular location">
    <subcellularLocation>
        <location evidence="1 9">Cell inner membrane</location>
        <topology evidence="1 9">Multi-pass membrane protein</topology>
    </subcellularLocation>
</comment>
<dbReference type="Gene3D" id="3.30.70.1320">
    <property type="entry name" value="Multidrug efflux transporter AcrB pore domain like"/>
    <property type="match status" value="1"/>
</dbReference>
<dbReference type="FunFam" id="1.20.1640.10:FF:000001">
    <property type="entry name" value="Efflux pump membrane transporter"/>
    <property type="match status" value="1"/>
</dbReference>
<dbReference type="InterPro" id="IPR001036">
    <property type="entry name" value="Acrflvin-R"/>
</dbReference>
<feature type="transmembrane region" description="Helical" evidence="9">
    <location>
        <begin position="922"/>
        <end position="947"/>
    </location>
</feature>
<accession>I4WL78</accession>
<feature type="transmembrane region" description="Helical" evidence="9">
    <location>
        <begin position="470"/>
        <end position="497"/>
    </location>
</feature>
<dbReference type="OrthoDB" id="9757904at2"/>
<dbReference type="GeneID" id="72426259"/>
<dbReference type="Gene3D" id="3.30.70.1440">
    <property type="entry name" value="Multidrug efflux transporter AcrB pore domain"/>
    <property type="match status" value="1"/>
</dbReference>
<keyword evidence="6 9" id="KW-0812">Transmembrane</keyword>
<comment type="caution">
    <text evidence="9">Lacks conserved residue(s) required for the propagation of feature annotation.</text>
</comment>
<evidence type="ECO:0000256" key="7">
    <source>
        <dbReference type="ARBA" id="ARBA00022989"/>
    </source>
</evidence>
<dbReference type="GO" id="GO:0042910">
    <property type="term" value="F:xenobiotic transmembrane transporter activity"/>
    <property type="evidence" value="ECO:0007669"/>
    <property type="project" value="TreeGrafter"/>
</dbReference>
<sequence length="1055" mass="112827" precursor="true">MPSFFIDRPIFAWVVAILISLGGVLAILNLGVESYPNIAPPSVTVGASYPGASAETTEKAVTQVIEQQLTGIDHLLYFSSSSSASGRASITLTFESGTDPDIAQVQVQNKVALATPRLPSEVTQQGVVVAKANAGFLMVVALKSDNPNIDRDRLGDIVGSQVLDQIARVPGVGSTQQFGSEYAMRIWLNPDQLHGYGLSATQVLNAIRAQNVQFAAGSIGADPALPGQGFTATVSTEGRFTTPEQFAGIILRANPDGTTVKLGDVARISFGPGNYGFNTTVDGKPIGAFAIQLLPGANALNVATAVRGKMDELAPGFPPGVSWFSPYDSTTFVKISIDEVVNTLVEAIVLVFLVMLLFLQNLRATIIPTLVIPVALLGTFLGMLVLGFTINQLTLFGMVLAIGIVVDDAIVVIENVERIMTEENLSPKEATRKAMGQITGAVVAITVVLTAVFVPSALQPGASGIIYKQFALTIAVSMAFSAFLALSFTPALCASFLQPEHHKKKNIVFRKFNQFFEWATHTYTGHVGNAVRHAPRWMFVFVLVAVLGGFLYTRLPGSFLPEEDQGYAMSVIQLPPGSTKQRTEEVMGQMLTILKKDPAVDTVLQVTGFSFIGAGENAGMAFIKLKDWSERQGTAADFIQRANRSLFQIHDARIFVVNIPTVQGLGQFGGFDMYLQDRSGAGREALTQARNTLLGKASQDPLLTGVRPNALEDAPQLRLDVDRVQAQSMGLSVGDIYNAVGLMLAPVYVNDFTYGGRVKRVIMQADSSYRMSPDALQHFFTPSTQTTAAGTPAMIPLSNVVHANWQMGSPSLNRYNGYAAVEIVGSPAPGHASGEAMAEMEKIVGNDLPKGYGFDWTGQSYQEILSGNAATLLMVLSIVIVFLALAALYESWSIPVSVLLVLPLGLLGAVVFTLLRGLPNDIYFKVGLITVIGLAAKNAILIVEFAVEQQAHGRTLREGVIEAARLRLRPILMTSLAFILGVFPLFVSSGAGANARHAIGTGVIGGMLFATLLGVLLIPVFYVVVRRLLGDKLDGHEHPGIHGPHTFDSDPKRGV</sequence>
<dbReference type="NCBIfam" id="TIGR00915">
    <property type="entry name" value="2A0602"/>
    <property type="match status" value="1"/>
</dbReference>
<organism evidence="10 11">
    <name type="scientific">Rhodanobacter denitrificans</name>
    <dbReference type="NCBI Taxonomy" id="666685"/>
    <lineage>
        <taxon>Bacteria</taxon>
        <taxon>Pseudomonadati</taxon>
        <taxon>Pseudomonadota</taxon>
        <taxon>Gammaproteobacteria</taxon>
        <taxon>Lysobacterales</taxon>
        <taxon>Rhodanobacteraceae</taxon>
        <taxon>Rhodanobacter</taxon>
    </lineage>
</organism>
<dbReference type="InterPro" id="IPR027463">
    <property type="entry name" value="AcrB_DN_DC_subdom"/>
</dbReference>
<dbReference type="PATRIC" id="fig|666685.9.peg.2846"/>
<evidence type="ECO:0000256" key="1">
    <source>
        <dbReference type="ARBA" id="ARBA00004429"/>
    </source>
</evidence>
<dbReference type="EMBL" id="CP003470">
    <property type="protein sequence ID" value="AGG88418.1"/>
    <property type="molecule type" value="Genomic_DNA"/>
</dbReference>
<dbReference type="InterPro" id="IPR004764">
    <property type="entry name" value="MdtF-like"/>
</dbReference>
<feature type="transmembrane region" description="Helical" evidence="9">
    <location>
        <begin position="366"/>
        <end position="388"/>
    </location>
</feature>
<dbReference type="Pfam" id="PF00873">
    <property type="entry name" value="ACR_tran"/>
    <property type="match status" value="1"/>
</dbReference>
<evidence type="ECO:0000256" key="6">
    <source>
        <dbReference type="ARBA" id="ARBA00022692"/>
    </source>
</evidence>
<evidence type="ECO:0000256" key="5">
    <source>
        <dbReference type="ARBA" id="ARBA00022519"/>
    </source>
</evidence>
<dbReference type="AlphaFoldDB" id="I4WL78"/>
<dbReference type="GO" id="GO:0009636">
    <property type="term" value="P:response to toxic substance"/>
    <property type="evidence" value="ECO:0007669"/>
    <property type="project" value="UniProtKB-ARBA"/>
</dbReference>
<keyword evidence="5 9" id="KW-0997">Cell inner membrane</keyword>
<feature type="transmembrane region" description="Helical" evidence="9">
    <location>
        <begin position="537"/>
        <end position="555"/>
    </location>
</feature>
<comment type="similarity">
    <text evidence="2 9">Belongs to the resistance-nodulation-cell division (RND) (TC 2.A.6) family.</text>
</comment>
<feature type="transmembrane region" description="Helical" evidence="9">
    <location>
        <begin position="896"/>
        <end position="916"/>
    </location>
</feature>
<feature type="transmembrane region" description="Helical" evidence="9">
    <location>
        <begin position="968"/>
        <end position="987"/>
    </location>
</feature>
<keyword evidence="11" id="KW-1185">Reference proteome</keyword>
<keyword evidence="3 9" id="KW-0813">Transport</keyword>
<gene>
    <name evidence="10" type="ORF">R2APBS1_1266</name>
</gene>
<keyword evidence="4" id="KW-1003">Cell membrane</keyword>
<proteinExistence type="inferred from homology"/>
<dbReference type="Gene3D" id="1.20.1640.10">
    <property type="entry name" value="Multidrug efflux transporter AcrB transmembrane domain"/>
    <property type="match status" value="2"/>
</dbReference>
<evidence type="ECO:0000313" key="10">
    <source>
        <dbReference type="EMBL" id="AGG88418.1"/>
    </source>
</evidence>
<dbReference type="HOGENOM" id="CLU_002755_1_1_6"/>
<dbReference type="STRING" id="666685.R2APBS1_1266"/>
<accession>M4NFM4</accession>
<feature type="transmembrane region" description="Helical" evidence="9">
    <location>
        <begin position="869"/>
        <end position="889"/>
    </location>
</feature>
<dbReference type="KEGG" id="rhd:R2APBS1_1266"/>
<evidence type="ECO:0000256" key="2">
    <source>
        <dbReference type="ARBA" id="ARBA00010942"/>
    </source>
</evidence>
<dbReference type="PRINTS" id="PR00702">
    <property type="entry name" value="ACRIFLAVINRP"/>
</dbReference>
<keyword evidence="8 9" id="KW-0472">Membrane</keyword>
<feature type="transmembrane region" description="Helical" evidence="9">
    <location>
        <begin position="340"/>
        <end position="359"/>
    </location>
</feature>
<dbReference type="SUPFAM" id="SSF82693">
    <property type="entry name" value="Multidrug efflux transporter AcrB pore domain, PN1, PN2, PC1 and PC2 subdomains"/>
    <property type="match status" value="4"/>
</dbReference>
<dbReference type="RefSeq" id="WP_007512811.1">
    <property type="nucleotide sequence ID" value="NC_020541.1"/>
</dbReference>